<name>A0A1V9X7I7_9ACAR</name>
<sequence length="81" mass="9255">LRVCRRLQSETAALLVCSCGRPPIETATVQTTITNSSDRHSEERWNERAMLQMRLNVGNGDCTKCGSNDRRSYQLIRCLPW</sequence>
<proteinExistence type="predicted"/>
<protein>
    <submittedName>
        <fullName evidence="1">Uncharacterized protein</fullName>
    </submittedName>
</protein>
<dbReference type="Proteomes" id="UP000192247">
    <property type="component" value="Unassembled WGS sequence"/>
</dbReference>
<dbReference type="InParanoid" id="A0A1V9X7I7"/>
<evidence type="ECO:0000313" key="2">
    <source>
        <dbReference type="Proteomes" id="UP000192247"/>
    </source>
</evidence>
<reference evidence="1 2" key="1">
    <citation type="journal article" date="2017" name="Gigascience">
        <title>Draft genome of the honey bee ectoparasitic mite, Tropilaelaps mercedesae, is shaped by the parasitic life history.</title>
        <authorList>
            <person name="Dong X."/>
            <person name="Armstrong S.D."/>
            <person name="Xia D."/>
            <person name="Makepeace B.L."/>
            <person name="Darby A.C."/>
            <person name="Kadowaki T."/>
        </authorList>
    </citation>
    <scope>NUCLEOTIDE SEQUENCE [LARGE SCALE GENOMIC DNA]</scope>
    <source>
        <strain evidence="1">Wuxi-XJTLU</strain>
    </source>
</reference>
<comment type="caution">
    <text evidence="1">The sequence shown here is derived from an EMBL/GenBank/DDBJ whole genome shotgun (WGS) entry which is preliminary data.</text>
</comment>
<dbReference type="EMBL" id="MNPL01021375">
    <property type="protein sequence ID" value="OQR69368.1"/>
    <property type="molecule type" value="Genomic_DNA"/>
</dbReference>
<gene>
    <name evidence="1" type="ORF">BIW11_12306</name>
</gene>
<evidence type="ECO:0000313" key="1">
    <source>
        <dbReference type="EMBL" id="OQR69368.1"/>
    </source>
</evidence>
<accession>A0A1V9X7I7</accession>
<dbReference type="AlphaFoldDB" id="A0A1V9X7I7"/>
<keyword evidence="2" id="KW-1185">Reference proteome</keyword>
<feature type="non-terminal residue" evidence="1">
    <location>
        <position position="1"/>
    </location>
</feature>
<organism evidence="1 2">
    <name type="scientific">Tropilaelaps mercedesae</name>
    <dbReference type="NCBI Taxonomy" id="418985"/>
    <lineage>
        <taxon>Eukaryota</taxon>
        <taxon>Metazoa</taxon>
        <taxon>Ecdysozoa</taxon>
        <taxon>Arthropoda</taxon>
        <taxon>Chelicerata</taxon>
        <taxon>Arachnida</taxon>
        <taxon>Acari</taxon>
        <taxon>Parasitiformes</taxon>
        <taxon>Mesostigmata</taxon>
        <taxon>Gamasina</taxon>
        <taxon>Dermanyssoidea</taxon>
        <taxon>Laelapidae</taxon>
        <taxon>Tropilaelaps</taxon>
    </lineage>
</organism>